<evidence type="ECO:0000313" key="3">
    <source>
        <dbReference type="Proteomes" id="UP000004982"/>
    </source>
</evidence>
<evidence type="ECO:0000256" key="1">
    <source>
        <dbReference type="SAM" id="Coils"/>
    </source>
</evidence>
<keyword evidence="1" id="KW-0175">Coiled coil</keyword>
<evidence type="ECO:0000313" key="2">
    <source>
        <dbReference type="EMBL" id="EGQ78133.1"/>
    </source>
</evidence>
<accession>A0AA36XLK7</accession>
<comment type="caution">
    <text evidence="2">The sequence shown here is derived from an EMBL/GenBank/DDBJ whole genome shotgun (WGS) entry which is preliminary data.</text>
</comment>
<name>A0AA36XLK7_9NEIS</name>
<dbReference type="EMBL" id="AFQE01000022">
    <property type="protein sequence ID" value="EGQ78133.1"/>
    <property type="molecule type" value="Genomic_DNA"/>
</dbReference>
<sequence length="163" mass="18288">MFCFRLPETPKKQYDSFVFCLEESSMIAATITIQDQNLAGKVLHELFLKFRTNHISAAELIAERVRQEVAAYNDRAADALLRHSLVIPTDRGDIVIQESRGKKGANPQPVDAEKQIAVALKAFEQNAFFILADNRQLETLDDMVYLHDGLVVNFIKLTPLVGG</sequence>
<proteinExistence type="predicted"/>
<dbReference type="AlphaFoldDB" id="A0AA36XLK7"/>
<dbReference type="Proteomes" id="UP000004982">
    <property type="component" value="Unassembled WGS sequence"/>
</dbReference>
<reference evidence="2 3" key="1">
    <citation type="submission" date="2011-05" db="EMBL/GenBank/DDBJ databases">
        <authorList>
            <person name="Muzny D."/>
            <person name="Qin X."/>
            <person name="Deng J."/>
            <person name="Jiang H."/>
            <person name="Liu Y."/>
            <person name="Qu J."/>
            <person name="Song X.-Z."/>
            <person name="Zhang L."/>
            <person name="Thornton R."/>
            <person name="Coyle M."/>
            <person name="Francisco L."/>
            <person name="Jackson L."/>
            <person name="Javaid M."/>
            <person name="Korchina V."/>
            <person name="Kovar C."/>
            <person name="Mata R."/>
            <person name="Mathew T."/>
            <person name="Ngo R."/>
            <person name="Nguyen L."/>
            <person name="Nguyen N."/>
            <person name="Okwuonu G."/>
            <person name="Ongeri F."/>
            <person name="Pham C."/>
            <person name="Simmons D."/>
            <person name="Wilczek-Boney K."/>
            <person name="Hale W."/>
            <person name="Jakkamsetti A."/>
            <person name="Pham P."/>
            <person name="Ruth R."/>
            <person name="San Lucas F."/>
            <person name="Warren J."/>
            <person name="Zhang J."/>
            <person name="Zhao Z."/>
            <person name="Zhou C."/>
            <person name="Zhu D."/>
            <person name="Lee S."/>
            <person name="Bess C."/>
            <person name="Blankenburg K."/>
            <person name="Forbes L."/>
            <person name="Fu Q."/>
            <person name="Gubbala S."/>
            <person name="Hirani K."/>
            <person name="Jayaseelan J.C."/>
            <person name="Lara F."/>
            <person name="Munidasa M."/>
            <person name="Palculict T."/>
            <person name="Patil S."/>
            <person name="Pu L.-L."/>
            <person name="Saada N."/>
            <person name="Tang L."/>
            <person name="Weissenberger G."/>
            <person name="Zhu Y."/>
            <person name="Hemphill L."/>
            <person name="Shang Y."/>
            <person name="Youmans B."/>
            <person name="Ayvaz T."/>
            <person name="Ross M."/>
            <person name="Santibanez J."/>
            <person name="Aqrawi P."/>
            <person name="Gross S."/>
            <person name="Joshi V."/>
            <person name="Fowler G."/>
            <person name="Nazareth L."/>
            <person name="Reid J."/>
            <person name="Worley K."/>
            <person name="Petrosino J."/>
            <person name="Highlander S."/>
            <person name="Gibbs R."/>
        </authorList>
    </citation>
    <scope>NUCLEOTIDE SEQUENCE [LARGE SCALE GENOMIC DNA]</scope>
    <source>
        <strain evidence="2 3">ATCC 33926</strain>
    </source>
</reference>
<feature type="coiled-coil region" evidence="1">
    <location>
        <begin position="55"/>
        <end position="82"/>
    </location>
</feature>
<protein>
    <submittedName>
        <fullName evidence="2">Uncharacterized protein</fullName>
    </submittedName>
</protein>
<organism evidence="2 3">
    <name type="scientific">Neisseria macacae ATCC 33926</name>
    <dbReference type="NCBI Taxonomy" id="997348"/>
    <lineage>
        <taxon>Bacteria</taxon>
        <taxon>Pseudomonadati</taxon>
        <taxon>Pseudomonadota</taxon>
        <taxon>Betaproteobacteria</taxon>
        <taxon>Neisseriales</taxon>
        <taxon>Neisseriaceae</taxon>
        <taxon>Neisseria</taxon>
    </lineage>
</organism>
<gene>
    <name evidence="2" type="ORF">HMPREF9418_0358</name>
</gene>